<protein>
    <recommendedName>
        <fullName evidence="3">SRPBCC family protein</fullName>
    </recommendedName>
</protein>
<dbReference type="PDB" id="2LE1">
    <property type="method" value="NMR"/>
    <property type="chains" value="A=1-143"/>
</dbReference>
<keyword evidence="2" id="KW-0002">3D-structure</keyword>
<evidence type="ECO:0000313" key="1">
    <source>
        <dbReference type="EMBL" id="AAZ57014.1"/>
    </source>
</evidence>
<sequence length="149" mass="16220">MATLRRSVEVAAPAADVWTLVGDFSAIHRWHPQVSAPTLRGASPHTPGAERVFGAGTEEELVERLVERDESARRLVYTMPDPPFPITNHRAVLEVVPRDDRHCTVVWTAMFDCSPETARELESVIGDGVFAVGLNALAERYGRGASASG</sequence>
<dbReference type="EvolutionaryTrace" id="Q47KK8"/>
<dbReference type="InterPro" id="IPR019587">
    <property type="entry name" value="Polyketide_cyclase/dehydratase"/>
</dbReference>
<dbReference type="OrthoDB" id="6024794at2"/>
<dbReference type="RefSeq" id="WP_011293398.1">
    <property type="nucleotide sequence ID" value="NC_007333.1"/>
</dbReference>
<dbReference type="Pfam" id="PF10604">
    <property type="entry name" value="Polyketide_cyc2"/>
    <property type="match status" value="1"/>
</dbReference>
<reference evidence="2" key="2">
    <citation type="submission" date="2011-06" db="PDB data bank">
        <title>Solution NMR Structure of Tfu_2981 from Thermobifida fusca, Northeast Structural Genomics Consortium Target TfR85A.</title>
        <authorList>
            <person name="Pulavarti S.V.S.R.K."/>
            <person name="Eletsky A."/>
            <person name="Mills J.L."/>
            <person name="Sukumaran D.K."/>
            <person name="Wang D."/>
            <person name="Ciccosanti C."/>
            <person name="Hamilton K."/>
            <person name="Rost B."/>
            <person name="Acton T.B."/>
            <person name="Xiao R."/>
            <person name="Everett J.K."/>
            <person name="Lee H."/>
            <person name="Prestegard J.H."/>
            <person name="Montelione G.T."/>
            <person name="Szyperski T."/>
        </authorList>
    </citation>
    <scope>STRUCTURE BY NMR OF 1-143</scope>
</reference>
<dbReference type="HOGENOM" id="CLU_106645_1_1_11"/>
<dbReference type="CDD" id="cd07821">
    <property type="entry name" value="PYR_PYL_RCAR_like"/>
    <property type="match status" value="1"/>
</dbReference>
<proteinExistence type="evidence at protein level"/>
<dbReference type="eggNOG" id="COG3832">
    <property type="taxonomic scope" value="Bacteria"/>
</dbReference>
<evidence type="ECO:0008006" key="3">
    <source>
        <dbReference type="Google" id="ProtNLM"/>
    </source>
</evidence>
<dbReference type="Gene3D" id="3.30.530.20">
    <property type="match status" value="1"/>
</dbReference>
<dbReference type="PANTHER" id="PTHR39332:SF7">
    <property type="entry name" value="SRPBCC FAMILY PROTEIN"/>
    <property type="match status" value="1"/>
</dbReference>
<dbReference type="SMR" id="Q47KK8"/>
<dbReference type="SUPFAM" id="SSF55961">
    <property type="entry name" value="Bet v1-like"/>
    <property type="match status" value="1"/>
</dbReference>
<dbReference type="STRING" id="269800.Tfu_2981"/>
<dbReference type="PANTHER" id="PTHR39332">
    <property type="entry name" value="BLL4707 PROTEIN"/>
    <property type="match status" value="1"/>
</dbReference>
<dbReference type="EMBL" id="CP000088">
    <property type="protein sequence ID" value="AAZ57014.1"/>
    <property type="molecule type" value="Genomic_DNA"/>
</dbReference>
<dbReference type="AlphaFoldDB" id="Q47KK8"/>
<name>Q47KK8_THEFY</name>
<evidence type="ECO:0007829" key="2">
    <source>
        <dbReference type="PDB" id="2LE1"/>
    </source>
</evidence>
<dbReference type="InterPro" id="IPR023393">
    <property type="entry name" value="START-like_dom_sf"/>
</dbReference>
<organism evidence="1">
    <name type="scientific">Thermobifida fusca (strain YX)</name>
    <dbReference type="NCBI Taxonomy" id="269800"/>
    <lineage>
        <taxon>Bacteria</taxon>
        <taxon>Bacillati</taxon>
        <taxon>Actinomycetota</taxon>
        <taxon>Actinomycetes</taxon>
        <taxon>Streptosporangiales</taxon>
        <taxon>Nocardiopsidaceae</taxon>
        <taxon>Thermobifida</taxon>
    </lineage>
</organism>
<dbReference type="KEGG" id="tfu:Tfu_2981"/>
<accession>Q47KK8</accession>
<reference evidence="1" key="1">
    <citation type="submission" date="2005-07" db="EMBL/GenBank/DDBJ databases">
        <title>Complete sequence of Thermobifida fusca YX.</title>
        <authorList>
            <consortium name="US DOE Joint Genome Institute"/>
            <person name="Copeland A."/>
            <person name="Lucas S."/>
            <person name="Lapidus A."/>
            <person name="Barry K."/>
            <person name="Detter J.C."/>
            <person name="Glavina T."/>
            <person name="Hammon N."/>
            <person name="Israni S."/>
            <person name="Pitluck S."/>
            <person name="Di Bartolo G."/>
            <person name="Chain P."/>
            <person name="Schmutz J."/>
            <person name="Larimer F."/>
            <person name="Land M."/>
            <person name="Lykidis A."/>
            <person name="Richardson P."/>
        </authorList>
    </citation>
    <scope>NUCLEOTIDE SEQUENCE</scope>
    <source>
        <strain evidence="1">YX</strain>
    </source>
</reference>
<dbReference type="PDBsum" id="2LE1"/>
<gene>
    <name evidence="1" type="ordered locus">Tfu_2981</name>
</gene>